<evidence type="ECO:0000256" key="3">
    <source>
        <dbReference type="ARBA" id="ARBA00022475"/>
    </source>
</evidence>
<comment type="subcellular location">
    <subcellularLocation>
        <location evidence="1 9">Cell inner membrane</location>
        <topology evidence="1 9">Multi-pass membrane protein</topology>
    </subcellularLocation>
</comment>
<feature type="transmembrane region" description="Helical" evidence="9">
    <location>
        <begin position="20"/>
        <end position="39"/>
    </location>
</feature>
<evidence type="ECO:0000259" key="10">
    <source>
        <dbReference type="Pfam" id="PF04290"/>
    </source>
</evidence>
<keyword evidence="5 9" id="KW-0812">Transmembrane</keyword>
<evidence type="ECO:0000256" key="7">
    <source>
        <dbReference type="ARBA" id="ARBA00023136"/>
    </source>
</evidence>
<evidence type="ECO:0000256" key="9">
    <source>
        <dbReference type="RuleBase" id="RU369079"/>
    </source>
</evidence>
<dbReference type="RefSeq" id="WP_047187547.1">
    <property type="nucleotide sequence ID" value="NZ_LCYG01000012.1"/>
</dbReference>
<keyword evidence="3" id="KW-1003">Cell membrane</keyword>
<keyword evidence="6 9" id="KW-1133">Transmembrane helix</keyword>
<feature type="transmembrane region" description="Helical" evidence="9">
    <location>
        <begin position="133"/>
        <end position="151"/>
    </location>
</feature>
<dbReference type="AlphaFoldDB" id="A0A0H1RGZ0"/>
<dbReference type="PATRIC" id="fig|1225564.3.peg.541"/>
<comment type="subunit">
    <text evidence="9">The complex comprises the extracytoplasmic solute receptor protein and the two transmembrane proteins.</text>
</comment>
<comment type="function">
    <text evidence="9">Part of the tripartite ATP-independent periplasmic (TRAP) transport system.</text>
</comment>
<comment type="caution">
    <text evidence="11">The sequence shown here is derived from an EMBL/GenBank/DDBJ whole genome shotgun (WGS) entry which is preliminary data.</text>
</comment>
<dbReference type="GO" id="GO:0015740">
    <property type="term" value="P:C4-dicarboxylate transport"/>
    <property type="evidence" value="ECO:0007669"/>
    <property type="project" value="TreeGrafter"/>
</dbReference>
<dbReference type="Pfam" id="PF04290">
    <property type="entry name" value="DctQ"/>
    <property type="match status" value="1"/>
</dbReference>
<evidence type="ECO:0000256" key="8">
    <source>
        <dbReference type="ARBA" id="ARBA00038436"/>
    </source>
</evidence>
<proteinExistence type="inferred from homology"/>
<evidence type="ECO:0000256" key="2">
    <source>
        <dbReference type="ARBA" id="ARBA00022448"/>
    </source>
</evidence>
<accession>A0A0H1RGZ0</accession>
<feature type="domain" description="Tripartite ATP-independent periplasmic transporters DctQ component" evidence="10">
    <location>
        <begin position="30"/>
        <end position="158"/>
    </location>
</feature>
<dbReference type="STRING" id="1225564.AA309_03170"/>
<dbReference type="InterPro" id="IPR007387">
    <property type="entry name" value="TRAP_DctQ"/>
</dbReference>
<keyword evidence="2 9" id="KW-0813">Transport</keyword>
<feature type="transmembrane region" description="Helical" evidence="9">
    <location>
        <begin position="93"/>
        <end position="113"/>
    </location>
</feature>
<dbReference type="Proteomes" id="UP000035489">
    <property type="component" value="Unassembled WGS sequence"/>
</dbReference>
<keyword evidence="7 9" id="KW-0472">Membrane</keyword>
<evidence type="ECO:0000256" key="4">
    <source>
        <dbReference type="ARBA" id="ARBA00022519"/>
    </source>
</evidence>
<evidence type="ECO:0000313" key="12">
    <source>
        <dbReference type="Proteomes" id="UP000035489"/>
    </source>
</evidence>
<dbReference type="OrthoDB" id="4964541at2"/>
<dbReference type="PANTHER" id="PTHR35011">
    <property type="entry name" value="2,3-DIKETO-L-GULONATE TRAP TRANSPORTER SMALL PERMEASE PROTEIN YIAM"/>
    <property type="match status" value="1"/>
</dbReference>
<reference evidence="11 12" key="1">
    <citation type="submission" date="2015-05" db="EMBL/GenBank/DDBJ databases">
        <title>Draft genome sequence of Microvirga vignae strain BR3299, a novel nitrogen fixing bacteria isolated from Brazil semi-aired region.</title>
        <authorList>
            <person name="Zilli J.E."/>
            <person name="Passos S.R."/>
            <person name="Leite J."/>
            <person name="Baldani J.I."/>
            <person name="Xavier G.R."/>
            <person name="Rumjaneck N.G."/>
            <person name="Simoes-Araujo J.L."/>
        </authorList>
    </citation>
    <scope>NUCLEOTIDE SEQUENCE [LARGE SCALE GENOMIC DNA]</scope>
    <source>
        <strain evidence="11 12">BR3299</strain>
    </source>
</reference>
<feature type="transmembrane region" description="Helical" evidence="9">
    <location>
        <begin position="54"/>
        <end position="72"/>
    </location>
</feature>
<protein>
    <recommendedName>
        <fullName evidence="9">TRAP transporter small permease protein</fullName>
    </recommendedName>
</protein>
<organism evidence="11 12">
    <name type="scientific">Microvirga vignae</name>
    <dbReference type="NCBI Taxonomy" id="1225564"/>
    <lineage>
        <taxon>Bacteria</taxon>
        <taxon>Pseudomonadati</taxon>
        <taxon>Pseudomonadota</taxon>
        <taxon>Alphaproteobacteria</taxon>
        <taxon>Hyphomicrobiales</taxon>
        <taxon>Methylobacteriaceae</taxon>
        <taxon>Microvirga</taxon>
    </lineage>
</organism>
<gene>
    <name evidence="11" type="ORF">AA309_03170</name>
</gene>
<evidence type="ECO:0000256" key="6">
    <source>
        <dbReference type="ARBA" id="ARBA00022989"/>
    </source>
</evidence>
<keyword evidence="12" id="KW-1185">Reference proteome</keyword>
<dbReference type="GO" id="GO:0005886">
    <property type="term" value="C:plasma membrane"/>
    <property type="evidence" value="ECO:0007669"/>
    <property type="project" value="UniProtKB-SubCell"/>
</dbReference>
<evidence type="ECO:0000313" key="11">
    <source>
        <dbReference type="EMBL" id="KLK94463.1"/>
    </source>
</evidence>
<dbReference type="EMBL" id="LCYG01000012">
    <property type="protein sequence ID" value="KLK94463.1"/>
    <property type="molecule type" value="Genomic_DNA"/>
</dbReference>
<name>A0A0H1RGZ0_9HYPH</name>
<dbReference type="PANTHER" id="PTHR35011:SF11">
    <property type="entry name" value="TRAP TRANSPORTER SMALL PERMEASE PROTEIN"/>
    <property type="match status" value="1"/>
</dbReference>
<dbReference type="InterPro" id="IPR055348">
    <property type="entry name" value="DctQ"/>
</dbReference>
<evidence type="ECO:0000256" key="1">
    <source>
        <dbReference type="ARBA" id="ARBA00004429"/>
    </source>
</evidence>
<sequence>MRAHLAALSRILSIVNRAALWLAGIGLILMTAFIGWQVFGRYVLNQSPSWTEPASLLLMSWFILLGSAVGVREANHLGFESALHHAPAFLRQVMLIMTEVLVAGFGLAMTWYGTQLAMETWSAAMPGLPIPQGMDYVPLAVGGLLIALFSLEKLVRLLLAGESVPLVRVDEPHLVVVKE</sequence>
<dbReference type="GO" id="GO:0022857">
    <property type="term" value="F:transmembrane transporter activity"/>
    <property type="evidence" value="ECO:0007669"/>
    <property type="project" value="UniProtKB-UniRule"/>
</dbReference>
<keyword evidence="4 9" id="KW-0997">Cell inner membrane</keyword>
<comment type="similarity">
    <text evidence="8 9">Belongs to the TRAP transporter small permease family.</text>
</comment>
<evidence type="ECO:0000256" key="5">
    <source>
        <dbReference type="ARBA" id="ARBA00022692"/>
    </source>
</evidence>